<evidence type="ECO:0000259" key="2">
    <source>
        <dbReference type="Pfam" id="PF13860"/>
    </source>
</evidence>
<feature type="domain" description="FlgD/Vpr Ig-like" evidence="2">
    <location>
        <begin position="99"/>
        <end position="163"/>
    </location>
</feature>
<reference evidence="3" key="1">
    <citation type="journal article" date="2020" name="mSystems">
        <title>Genome- and Community-Level Interaction Insights into Carbon Utilization and Element Cycling Functions of Hydrothermarchaeota in Hydrothermal Sediment.</title>
        <authorList>
            <person name="Zhou Z."/>
            <person name="Liu Y."/>
            <person name="Xu W."/>
            <person name="Pan J."/>
            <person name="Luo Z.H."/>
            <person name="Li M."/>
        </authorList>
    </citation>
    <scope>NUCLEOTIDE SEQUENCE [LARGE SCALE GENOMIC DNA]</scope>
    <source>
        <strain evidence="3">HyVt-76</strain>
    </source>
</reference>
<name>A0A7V5H3G6_CALAY</name>
<feature type="region of interest" description="Disordered" evidence="1">
    <location>
        <begin position="22"/>
        <end position="47"/>
    </location>
</feature>
<dbReference type="Gene3D" id="2.60.40.4070">
    <property type="match status" value="1"/>
</dbReference>
<dbReference type="Pfam" id="PF13860">
    <property type="entry name" value="FlgD_ig"/>
    <property type="match status" value="1"/>
</dbReference>
<dbReference type="EMBL" id="DRTD01000294">
    <property type="protein sequence ID" value="HHE54917.1"/>
    <property type="molecule type" value="Genomic_DNA"/>
</dbReference>
<comment type="caution">
    <text evidence="3">The sequence shown here is derived from an EMBL/GenBank/DDBJ whole genome shotgun (WGS) entry which is preliminary data.</text>
</comment>
<dbReference type="InterPro" id="IPR025965">
    <property type="entry name" value="FlgD/Vpr_Ig-like"/>
</dbReference>
<evidence type="ECO:0000256" key="1">
    <source>
        <dbReference type="SAM" id="MobiDB-lite"/>
    </source>
</evidence>
<dbReference type="Proteomes" id="UP000886111">
    <property type="component" value="Unassembled WGS sequence"/>
</dbReference>
<evidence type="ECO:0000313" key="3">
    <source>
        <dbReference type="EMBL" id="HHE54917.1"/>
    </source>
</evidence>
<sequence length="176" mass="19490">DDEVVLVYSDGITEVDRVEYDNGATFPDPNGASMELRNPNYDNNDGSNWDAATTPYGNGDLGTPGAKNDNYVSALEPAKSMNIKTFQILPNYPNPFNPQTQFKVEVPEAVDQLRIEIFNTAGQLVKTIYQGRLSPGQHTFKWQGVDEAGKNSPSGVYFAVLKTQNLQKSIKMILLR</sequence>
<organism evidence="3">
    <name type="scientific">Caldithrix abyssi</name>
    <dbReference type="NCBI Taxonomy" id="187145"/>
    <lineage>
        <taxon>Bacteria</taxon>
        <taxon>Pseudomonadati</taxon>
        <taxon>Calditrichota</taxon>
        <taxon>Calditrichia</taxon>
        <taxon>Calditrichales</taxon>
        <taxon>Calditrichaceae</taxon>
        <taxon>Caldithrix</taxon>
    </lineage>
</organism>
<proteinExistence type="predicted"/>
<dbReference type="InterPro" id="IPR026444">
    <property type="entry name" value="Secre_tail"/>
</dbReference>
<dbReference type="NCBIfam" id="TIGR04183">
    <property type="entry name" value="Por_Secre_tail"/>
    <property type="match status" value="1"/>
</dbReference>
<dbReference type="AlphaFoldDB" id="A0A7V5H3G6"/>
<protein>
    <submittedName>
        <fullName evidence="3">T9SS type A sorting domain-containing protein</fullName>
    </submittedName>
</protein>
<gene>
    <name evidence="3" type="ORF">ENL21_03985</name>
</gene>
<feature type="non-terminal residue" evidence="3">
    <location>
        <position position="1"/>
    </location>
</feature>
<accession>A0A7V5H3G6</accession>